<feature type="compositionally biased region" description="Acidic residues" evidence="1">
    <location>
        <begin position="52"/>
        <end position="62"/>
    </location>
</feature>
<name>A0A804KAC1_MUSAM</name>
<reference evidence="3" key="2">
    <citation type="submission" date="2021-05" db="UniProtKB">
        <authorList>
            <consortium name="EnsemblPlants"/>
        </authorList>
    </citation>
    <scope>IDENTIFICATION</scope>
    <source>
        <strain evidence="3">subsp. malaccensis</strain>
    </source>
</reference>
<evidence type="ECO:0000256" key="1">
    <source>
        <dbReference type="SAM" id="MobiDB-lite"/>
    </source>
</evidence>
<dbReference type="OMA" id="HHIEIAY"/>
<keyword evidence="4" id="KW-1185">Reference proteome</keyword>
<feature type="compositionally biased region" description="Basic and acidic residues" evidence="1">
    <location>
        <begin position="19"/>
        <end position="39"/>
    </location>
</feature>
<organism evidence="3 4">
    <name type="scientific">Musa acuminata subsp. malaccensis</name>
    <name type="common">Wild banana</name>
    <name type="synonym">Musa malaccensis</name>
    <dbReference type="NCBI Taxonomy" id="214687"/>
    <lineage>
        <taxon>Eukaryota</taxon>
        <taxon>Viridiplantae</taxon>
        <taxon>Streptophyta</taxon>
        <taxon>Embryophyta</taxon>
        <taxon>Tracheophyta</taxon>
        <taxon>Spermatophyta</taxon>
        <taxon>Magnoliopsida</taxon>
        <taxon>Liliopsida</taxon>
        <taxon>Zingiberales</taxon>
        <taxon>Musaceae</taxon>
        <taxon>Musa</taxon>
    </lineage>
</organism>
<proteinExistence type="predicted"/>
<evidence type="ECO:0000313" key="3">
    <source>
        <dbReference type="EnsemblPlants" id="Ma08_p24620.1"/>
    </source>
</evidence>
<feature type="region of interest" description="Disordered" evidence="1">
    <location>
        <begin position="174"/>
        <end position="193"/>
    </location>
</feature>
<dbReference type="AlphaFoldDB" id="A0A804KAC1"/>
<evidence type="ECO:0000313" key="4">
    <source>
        <dbReference type="Proteomes" id="UP000012960"/>
    </source>
</evidence>
<reference evidence="2" key="1">
    <citation type="submission" date="2021-03" db="EMBL/GenBank/DDBJ databases">
        <authorList>
            <consortium name="Genoscope - CEA"/>
            <person name="William W."/>
        </authorList>
    </citation>
    <scope>NUCLEOTIDE SEQUENCE</scope>
    <source>
        <strain evidence="2">Doubled-haploid Pahang</strain>
    </source>
</reference>
<dbReference type="PANTHER" id="PTHR46702:SF1">
    <property type="entry name" value="DUF1666 FAMILY PROTEIN (DUF1666)"/>
    <property type="match status" value="1"/>
</dbReference>
<dbReference type="EMBL" id="HG996472">
    <property type="protein sequence ID" value="CAG1832618.1"/>
    <property type="molecule type" value="Genomic_DNA"/>
</dbReference>
<protein>
    <submittedName>
        <fullName evidence="2">(wild Malaysian banana) hypothetical protein</fullName>
    </submittedName>
</protein>
<dbReference type="Pfam" id="PF07891">
    <property type="entry name" value="DUF1666"/>
    <property type="match status" value="1"/>
</dbReference>
<dbReference type="KEGG" id="mus:103995170"/>
<dbReference type="FunCoup" id="A0A804KAC1">
    <property type="interactions" value="2452"/>
</dbReference>
<feature type="region of interest" description="Disordered" evidence="1">
    <location>
        <begin position="1"/>
        <end position="62"/>
    </location>
</feature>
<dbReference type="Proteomes" id="UP000012960">
    <property type="component" value="Unplaced"/>
</dbReference>
<dbReference type="PANTHER" id="PTHR46702">
    <property type="entry name" value="DNA LIGASE (DUF1666)-RELATED"/>
    <property type="match status" value="1"/>
</dbReference>
<dbReference type="OrthoDB" id="1911656at2759"/>
<feature type="region of interest" description="Disordered" evidence="1">
    <location>
        <begin position="78"/>
        <end position="109"/>
    </location>
</feature>
<gene>
    <name evidence="2" type="ORF">GSMUA_85380.1</name>
</gene>
<evidence type="ECO:0000313" key="2">
    <source>
        <dbReference type="EMBL" id="CAG1832618.1"/>
    </source>
</evidence>
<feature type="compositionally biased region" description="Basic and acidic residues" evidence="1">
    <location>
        <begin position="174"/>
        <end position="185"/>
    </location>
</feature>
<feature type="compositionally biased region" description="Acidic residues" evidence="1">
    <location>
        <begin position="90"/>
        <end position="101"/>
    </location>
</feature>
<sequence length="430" mass="49537">MEFLKTRFPSRVGKLKGVKNPDQDREQLSLSSEELKDETLDAMPKSATAPDGGDDDDDDDFITNDVKRRLKELRKNSFMVLIPEEGPPGEQEEEEEEEEESSSSGWGGASEAGAGYSCCGFDTFYDQYCDRMLFFDRLISRHLNEAGSRSTSQRSLRSVSKKLDLALRKLRFKKGQDEHPDDREQPQLPQQEDERCRNLEAAYVAQVSLSWEALHGQYMQLRVKISSQPEDGASYGNAAQLFQQFQVLLQRFIENEPFEQGSRVEVYAHGRSWLSKLLQVPNFLGIDQKENVENYTDLPILAADLVKIMEDSILTFHLFLKMDKKRTGSFFRAHSPRSSLHQVQASLDKKEMRVKELFKKKKGWRKRTWPTTTEEVELLFALIDIKVISRVLRMARLSKEQLLWCEEKMSKLDLSGNRLCRDGSLLLFPC</sequence>
<dbReference type="Gramene" id="Ma08_t24620.1">
    <property type="protein sequence ID" value="Ma08_p24620.1"/>
    <property type="gene ID" value="Ma08_g24620"/>
</dbReference>
<dbReference type="InterPro" id="IPR012870">
    <property type="entry name" value="DUF1666"/>
</dbReference>
<accession>A0A804KAC1</accession>
<dbReference type="EnsemblPlants" id="Ma08_t24620.1">
    <property type="protein sequence ID" value="Ma08_p24620.1"/>
    <property type="gene ID" value="Ma08_g24620"/>
</dbReference>